<keyword evidence="5 8" id="KW-0812">Transmembrane</keyword>
<feature type="transmembrane region" description="Helical" evidence="8">
    <location>
        <begin position="423"/>
        <end position="444"/>
    </location>
</feature>
<protein>
    <submittedName>
        <fullName evidence="10">Dolichyl-phosphate-mannose-protein mannosyltransferase</fullName>
    </submittedName>
</protein>
<dbReference type="GO" id="GO:0009103">
    <property type="term" value="P:lipopolysaccharide biosynthetic process"/>
    <property type="evidence" value="ECO:0007669"/>
    <property type="project" value="UniProtKB-ARBA"/>
</dbReference>
<feature type="transmembrane region" description="Helical" evidence="8">
    <location>
        <begin position="349"/>
        <end position="369"/>
    </location>
</feature>
<evidence type="ECO:0000256" key="7">
    <source>
        <dbReference type="ARBA" id="ARBA00023136"/>
    </source>
</evidence>
<dbReference type="GO" id="GO:0010041">
    <property type="term" value="P:response to iron(III) ion"/>
    <property type="evidence" value="ECO:0007669"/>
    <property type="project" value="TreeGrafter"/>
</dbReference>
<feature type="transmembrane region" description="Helical" evidence="8">
    <location>
        <begin position="208"/>
        <end position="226"/>
    </location>
</feature>
<feature type="transmembrane region" description="Helical" evidence="8">
    <location>
        <begin position="392"/>
        <end position="411"/>
    </location>
</feature>
<dbReference type="GO" id="GO:0005886">
    <property type="term" value="C:plasma membrane"/>
    <property type="evidence" value="ECO:0007669"/>
    <property type="project" value="UniProtKB-SubCell"/>
</dbReference>
<evidence type="ECO:0000256" key="6">
    <source>
        <dbReference type="ARBA" id="ARBA00022989"/>
    </source>
</evidence>
<reference evidence="10 11" key="1">
    <citation type="submission" date="2017-06" db="EMBL/GenBank/DDBJ databases">
        <title>Raineya orbicola gen. nov., sp. nov. a slightly thermophilic bacterium of the phylum Bacteroidetes and the description of Raineyaceae fam. nov.</title>
        <authorList>
            <person name="Albuquerque L."/>
            <person name="Polonia A.R.M."/>
            <person name="Barroso C."/>
            <person name="Froufe H.J.C."/>
            <person name="Lage O."/>
            <person name="Lobo-Da-Cunha A."/>
            <person name="Egas C."/>
            <person name="Da Costa M.S."/>
        </authorList>
    </citation>
    <scope>NUCLEOTIDE SEQUENCE [LARGE SCALE GENOMIC DNA]</scope>
    <source>
        <strain evidence="10 11">SPSPC-11</strain>
    </source>
</reference>
<dbReference type="Pfam" id="PF13231">
    <property type="entry name" value="PMT_2"/>
    <property type="match status" value="1"/>
</dbReference>
<dbReference type="Proteomes" id="UP000233387">
    <property type="component" value="Unassembled WGS sequence"/>
</dbReference>
<evidence type="ECO:0000256" key="5">
    <source>
        <dbReference type="ARBA" id="ARBA00022692"/>
    </source>
</evidence>
<evidence type="ECO:0000256" key="8">
    <source>
        <dbReference type="SAM" id="Phobius"/>
    </source>
</evidence>
<dbReference type="RefSeq" id="WP_101358263.1">
    <property type="nucleotide sequence ID" value="NZ_NKXO01000013.1"/>
</dbReference>
<evidence type="ECO:0000313" key="11">
    <source>
        <dbReference type="Proteomes" id="UP000233387"/>
    </source>
</evidence>
<dbReference type="InterPro" id="IPR038731">
    <property type="entry name" value="RgtA/B/C-like"/>
</dbReference>
<evidence type="ECO:0000259" key="9">
    <source>
        <dbReference type="Pfam" id="PF13231"/>
    </source>
</evidence>
<accession>A0A2N3II18</accession>
<keyword evidence="2" id="KW-1003">Cell membrane</keyword>
<dbReference type="EMBL" id="NKXO01000013">
    <property type="protein sequence ID" value="PKQ69931.1"/>
    <property type="molecule type" value="Genomic_DNA"/>
</dbReference>
<organism evidence="10 11">
    <name type="scientific">Raineya orbicola</name>
    <dbReference type="NCBI Taxonomy" id="2016530"/>
    <lineage>
        <taxon>Bacteria</taxon>
        <taxon>Pseudomonadati</taxon>
        <taxon>Bacteroidota</taxon>
        <taxon>Cytophagia</taxon>
        <taxon>Cytophagales</taxon>
        <taxon>Raineyaceae</taxon>
        <taxon>Raineya</taxon>
    </lineage>
</organism>
<dbReference type="AlphaFoldDB" id="A0A2N3II18"/>
<dbReference type="PANTHER" id="PTHR33908">
    <property type="entry name" value="MANNOSYLTRANSFERASE YKCB-RELATED"/>
    <property type="match status" value="1"/>
</dbReference>
<feature type="transmembrane region" description="Helical" evidence="8">
    <location>
        <begin position="71"/>
        <end position="104"/>
    </location>
</feature>
<dbReference type="GO" id="GO:0016763">
    <property type="term" value="F:pentosyltransferase activity"/>
    <property type="evidence" value="ECO:0007669"/>
    <property type="project" value="TreeGrafter"/>
</dbReference>
<evidence type="ECO:0000256" key="4">
    <source>
        <dbReference type="ARBA" id="ARBA00022679"/>
    </source>
</evidence>
<keyword evidence="11" id="KW-1185">Reference proteome</keyword>
<feature type="transmembrane region" description="Helical" evidence="8">
    <location>
        <begin position="116"/>
        <end position="133"/>
    </location>
</feature>
<feature type="transmembrane region" description="Helical" evidence="8">
    <location>
        <begin position="12"/>
        <end position="33"/>
    </location>
</feature>
<dbReference type="OrthoDB" id="9792789at2"/>
<evidence type="ECO:0000256" key="3">
    <source>
        <dbReference type="ARBA" id="ARBA00022676"/>
    </source>
</evidence>
<feature type="domain" description="Glycosyltransferase RgtA/B/C/D-like" evidence="9">
    <location>
        <begin position="66"/>
        <end position="223"/>
    </location>
</feature>
<feature type="transmembrane region" description="Helical" evidence="8">
    <location>
        <begin position="258"/>
        <end position="280"/>
    </location>
</feature>
<gene>
    <name evidence="10" type="ORF">Rain11_0996</name>
</gene>
<proteinExistence type="predicted"/>
<feature type="transmembrane region" description="Helical" evidence="8">
    <location>
        <begin position="295"/>
        <end position="313"/>
    </location>
</feature>
<dbReference type="PANTHER" id="PTHR33908:SF3">
    <property type="entry name" value="UNDECAPRENYL PHOSPHATE-ALPHA-4-AMINO-4-DEOXY-L-ARABINOSE ARABINOSYL TRANSFERASE"/>
    <property type="match status" value="1"/>
</dbReference>
<keyword evidence="4 10" id="KW-0808">Transferase</keyword>
<evidence type="ECO:0000256" key="2">
    <source>
        <dbReference type="ARBA" id="ARBA00022475"/>
    </source>
</evidence>
<keyword evidence="7 8" id="KW-0472">Membrane</keyword>
<evidence type="ECO:0000256" key="1">
    <source>
        <dbReference type="ARBA" id="ARBA00004651"/>
    </source>
</evidence>
<evidence type="ECO:0000313" key="10">
    <source>
        <dbReference type="EMBL" id="PKQ69931.1"/>
    </source>
</evidence>
<sequence length="557" mass="65349">MNVSNTQYRLYQFFFLLAGLLFFTTFLGSVHLFDWDEVNFAESAREMLVTGNFTQVQINYRPFWEKPPLFFWLQSVSMSIFGINAFAARLPNAIFGVITLLTFLRIGTRKYSLQMGFWWAMAYLGSFLPFMYFKSGIIDPVFNYFIFLGVYYLAETIENPSNRKAILAGIFTGLAVLTKGPVGFLLILLTFLAFWISERFRKIATWQVVVLYALATALVSSAWFAVELWRGGWWFFKMFIEYQIRLFSTPDAGHEQPFFYHFVVVFLGCFPMSVFALWGFRKNPKDESPVFHKKMLFLFWVVMILFSIVKTKIVHYSSMAYFPLSFFAARAITQFVVQNSIPKRFEWFLGVLGGIFALILTALPLFAYYKENFYAYIDDTFAVDCLKTPVKWGGWEFLIGFLYGVAVFWAVWKIKKQVAKASITLFGASTLVITTYLAIVVPLIEQYSQAPAIEFYKMLRRESPNSYVTTVWFKSYAHYFYFQYPRYQNPNFYQKETYQENTEWLLNGNIDKDAYFVVKTDELHRFQQTYPHITMLYQKGGFAFFKREAHEPPRSED</sequence>
<dbReference type="InterPro" id="IPR050297">
    <property type="entry name" value="LipidA_mod_glycosyltrf_83"/>
</dbReference>
<keyword evidence="6 8" id="KW-1133">Transmembrane helix</keyword>
<comment type="subcellular location">
    <subcellularLocation>
        <location evidence="1">Cell membrane</location>
        <topology evidence="1">Multi-pass membrane protein</topology>
    </subcellularLocation>
</comment>
<feature type="transmembrane region" description="Helical" evidence="8">
    <location>
        <begin position="165"/>
        <end position="196"/>
    </location>
</feature>
<comment type="caution">
    <text evidence="10">The sequence shown here is derived from an EMBL/GenBank/DDBJ whole genome shotgun (WGS) entry which is preliminary data.</text>
</comment>
<keyword evidence="3 10" id="KW-0328">Glycosyltransferase</keyword>
<name>A0A2N3II18_9BACT</name>